<evidence type="ECO:0000259" key="4">
    <source>
        <dbReference type="Pfam" id="PF00732"/>
    </source>
</evidence>
<feature type="domain" description="Glucose-methanol-choline oxidoreductase N-terminal" evidence="4">
    <location>
        <begin position="68"/>
        <end position="358"/>
    </location>
</feature>
<proteinExistence type="inferred from homology"/>
<dbReference type="InterPro" id="IPR012132">
    <property type="entry name" value="GMC_OxRdtase"/>
</dbReference>
<dbReference type="Gene3D" id="3.50.50.60">
    <property type="entry name" value="FAD/NAD(P)-binding domain"/>
    <property type="match status" value="1"/>
</dbReference>
<evidence type="ECO:0000313" key="6">
    <source>
        <dbReference type="EMBL" id="KAF2894214.1"/>
    </source>
</evidence>
<dbReference type="AlphaFoldDB" id="A0A8K0CXG2"/>
<name>A0A8K0CXG2_IGNLU</name>
<dbReference type="GO" id="GO:0016614">
    <property type="term" value="F:oxidoreductase activity, acting on CH-OH group of donors"/>
    <property type="evidence" value="ECO:0007669"/>
    <property type="project" value="InterPro"/>
</dbReference>
<dbReference type="InterPro" id="IPR000172">
    <property type="entry name" value="GMC_OxRdtase_N"/>
</dbReference>
<keyword evidence="7" id="KW-1185">Reference proteome</keyword>
<dbReference type="Proteomes" id="UP000801492">
    <property type="component" value="Unassembled WGS sequence"/>
</dbReference>
<evidence type="ECO:0000256" key="3">
    <source>
        <dbReference type="SAM" id="SignalP"/>
    </source>
</evidence>
<evidence type="ECO:0000313" key="7">
    <source>
        <dbReference type="Proteomes" id="UP000801492"/>
    </source>
</evidence>
<dbReference type="PANTHER" id="PTHR11552">
    <property type="entry name" value="GLUCOSE-METHANOL-CHOLINE GMC OXIDOREDUCTASE"/>
    <property type="match status" value="1"/>
</dbReference>
<feature type="binding site" evidence="2">
    <location>
        <position position="149"/>
    </location>
    <ligand>
        <name>FAD</name>
        <dbReference type="ChEBI" id="CHEBI:57692"/>
    </ligand>
</feature>
<dbReference type="PIRSF" id="PIRSF000137">
    <property type="entry name" value="Alcohol_oxidase"/>
    <property type="match status" value="1"/>
</dbReference>
<keyword evidence="2" id="KW-0274">FAD</keyword>
<feature type="signal peptide" evidence="3">
    <location>
        <begin position="1"/>
        <end position="17"/>
    </location>
</feature>
<organism evidence="6 7">
    <name type="scientific">Ignelater luminosus</name>
    <name type="common">Cucubano</name>
    <name type="synonym">Pyrophorus luminosus</name>
    <dbReference type="NCBI Taxonomy" id="2038154"/>
    <lineage>
        <taxon>Eukaryota</taxon>
        <taxon>Metazoa</taxon>
        <taxon>Ecdysozoa</taxon>
        <taxon>Arthropoda</taxon>
        <taxon>Hexapoda</taxon>
        <taxon>Insecta</taxon>
        <taxon>Pterygota</taxon>
        <taxon>Neoptera</taxon>
        <taxon>Endopterygota</taxon>
        <taxon>Coleoptera</taxon>
        <taxon>Polyphaga</taxon>
        <taxon>Elateriformia</taxon>
        <taxon>Elateroidea</taxon>
        <taxon>Elateridae</taxon>
        <taxon>Agrypninae</taxon>
        <taxon>Pyrophorini</taxon>
        <taxon>Ignelater</taxon>
    </lineage>
</organism>
<comment type="cofactor">
    <cofactor evidence="2">
        <name>FAD</name>
        <dbReference type="ChEBI" id="CHEBI:57692"/>
    </cofactor>
</comment>
<dbReference type="SUPFAM" id="SSF51905">
    <property type="entry name" value="FAD/NAD(P)-binding domain"/>
    <property type="match status" value="1"/>
</dbReference>
<keyword evidence="2" id="KW-0285">Flavoprotein</keyword>
<evidence type="ECO:0000256" key="2">
    <source>
        <dbReference type="PIRSR" id="PIRSR000137-2"/>
    </source>
</evidence>
<sequence>MKISVFYFLMLVLLVQAKQDVSEELVQYYLKLYRDFKNETSQWEAPTDNRKFFQPDDEEADPVDHGHYDFIIVGAGVAGSVLANKLTESGKFKVLLLEAGGRENDLTGVPGFLTDLTTSDFNWGYKVKQEKNSCLGMKSRHCLYHKGKVVGGSSVLTFNMYIRGDRKAFDKWGSKNPGWDYESVLPYFKKSENSTLRQEDPGYHGHNGPVSVEDCRHYHDGTEAFLKAAKQRGRKLLDYNGRNQTGYSTMQNLTKKGRRCSANDAFIKPAMNRKNLEILDHALGTKILIKSKLAHGVEFIRDRKKYKATVSKEVIISGGGINSPQILMVSGIGPKQHLEELGIPVVQDLPVGKTFYDQHCYPALMFSTNISANKPDLEQYIRDYLKGFGPLTLGMGMTSVGFENGNVEYPFASLWGVEAVDFLSNFLGITDENCKAILEPIMDKYLWTVFPVPFEQKTNGNVKLKTKDPLDYPIIYSNLYSDEHGEDIRRMVAAIKDVFEISKTPAFQSIGSKYESDPLPACKHHDHLSSGYWTCAVKQLTVPIYQGVAACKMGPKDDKTAVVDNELKVHGMDGLRVVDASVIPLSFTHAAATVYMMAEKVAPLIRGEYGDL</sequence>
<dbReference type="InterPro" id="IPR007867">
    <property type="entry name" value="GMC_OxRtase_C"/>
</dbReference>
<dbReference type="SUPFAM" id="SSF54373">
    <property type="entry name" value="FAD-linked reductases, C-terminal domain"/>
    <property type="match status" value="1"/>
</dbReference>
<dbReference type="EMBL" id="VTPC01007225">
    <property type="protein sequence ID" value="KAF2894214.1"/>
    <property type="molecule type" value="Genomic_DNA"/>
</dbReference>
<dbReference type="Pfam" id="PF05199">
    <property type="entry name" value="GMC_oxred_C"/>
    <property type="match status" value="1"/>
</dbReference>
<evidence type="ECO:0000256" key="1">
    <source>
        <dbReference type="ARBA" id="ARBA00010790"/>
    </source>
</evidence>
<dbReference type="GO" id="GO:0050660">
    <property type="term" value="F:flavin adenine dinucleotide binding"/>
    <property type="evidence" value="ECO:0007669"/>
    <property type="project" value="InterPro"/>
</dbReference>
<dbReference type="PANTHER" id="PTHR11552:SF158">
    <property type="entry name" value="GH23626P-RELATED"/>
    <property type="match status" value="1"/>
</dbReference>
<dbReference type="InterPro" id="IPR036188">
    <property type="entry name" value="FAD/NAD-bd_sf"/>
</dbReference>
<keyword evidence="3" id="KW-0732">Signal</keyword>
<reference evidence="6" key="1">
    <citation type="submission" date="2019-08" db="EMBL/GenBank/DDBJ databases">
        <title>The genome of the North American firefly Photinus pyralis.</title>
        <authorList>
            <consortium name="Photinus pyralis genome working group"/>
            <person name="Fallon T.R."/>
            <person name="Sander Lower S.E."/>
            <person name="Weng J.-K."/>
        </authorList>
    </citation>
    <scope>NUCLEOTIDE SEQUENCE</scope>
    <source>
        <strain evidence="6">TRF0915ILg1</strain>
        <tissue evidence="6">Whole body</tissue>
    </source>
</reference>
<dbReference type="Gene3D" id="3.30.560.10">
    <property type="entry name" value="Glucose Oxidase, domain 3"/>
    <property type="match status" value="1"/>
</dbReference>
<dbReference type="OrthoDB" id="269227at2759"/>
<accession>A0A8K0CXG2</accession>
<evidence type="ECO:0000259" key="5">
    <source>
        <dbReference type="Pfam" id="PF05199"/>
    </source>
</evidence>
<feature type="chain" id="PRO_5035429382" evidence="3">
    <location>
        <begin position="18"/>
        <end position="612"/>
    </location>
</feature>
<dbReference type="Pfam" id="PF00732">
    <property type="entry name" value="GMC_oxred_N"/>
    <property type="match status" value="1"/>
</dbReference>
<comment type="caution">
    <text evidence="6">The sequence shown here is derived from an EMBL/GenBank/DDBJ whole genome shotgun (WGS) entry which is preliminary data.</text>
</comment>
<comment type="similarity">
    <text evidence="1">Belongs to the GMC oxidoreductase family.</text>
</comment>
<feature type="domain" description="Glucose-methanol-choline oxidoreductase C-terminal" evidence="5">
    <location>
        <begin position="458"/>
        <end position="598"/>
    </location>
</feature>
<gene>
    <name evidence="6" type="ORF">ILUMI_11959</name>
</gene>
<protein>
    <submittedName>
        <fullName evidence="6">Uncharacterized protein</fullName>
    </submittedName>
</protein>